<keyword evidence="5 9" id="KW-0450">Lipoyl</keyword>
<feature type="domain" description="Lipoyl-binding" evidence="11">
    <location>
        <begin position="142"/>
        <end position="216"/>
    </location>
</feature>
<evidence type="ECO:0000256" key="3">
    <source>
        <dbReference type="ARBA" id="ARBA00022679"/>
    </source>
</evidence>
<feature type="domain" description="Peripheral subunit-binding (PSBD)" evidence="12">
    <location>
        <begin position="279"/>
        <end position="316"/>
    </location>
</feature>
<comment type="function">
    <text evidence="7">The pyruvate dehydrogenase complex catalyzes the overall conversion of pyruvate to acetyl-CoA and CO(2). It contains multiple copies of three enzymatic components: pyruvate dehydrogenase (E1), dihydrolipoamide acetyltransferase (E2) and lipoamide dehydrogenase (E3).</text>
</comment>
<evidence type="ECO:0000256" key="10">
    <source>
        <dbReference type="SAM" id="MobiDB-lite"/>
    </source>
</evidence>
<evidence type="ECO:0000313" key="13">
    <source>
        <dbReference type="EMBL" id="MFC4314945.1"/>
    </source>
</evidence>
<feature type="compositionally biased region" description="Low complexity" evidence="10">
    <location>
        <begin position="115"/>
        <end position="133"/>
    </location>
</feature>
<evidence type="ECO:0000256" key="7">
    <source>
        <dbReference type="ARBA" id="ARBA00025211"/>
    </source>
</evidence>
<evidence type="ECO:0000256" key="4">
    <source>
        <dbReference type="ARBA" id="ARBA00022737"/>
    </source>
</evidence>
<evidence type="ECO:0000256" key="8">
    <source>
        <dbReference type="ARBA" id="ARBA00048370"/>
    </source>
</evidence>
<dbReference type="InterPro" id="IPR050743">
    <property type="entry name" value="2-oxoacid_DH_E2_comp"/>
</dbReference>
<keyword evidence="4" id="KW-0677">Repeat</keyword>
<dbReference type="SUPFAM" id="SSF52777">
    <property type="entry name" value="CoA-dependent acyltransferases"/>
    <property type="match status" value="1"/>
</dbReference>
<dbReference type="EC" id="2.3.1.12" evidence="9"/>
<comment type="cofactor">
    <cofactor evidence="9">
        <name>(R)-lipoate</name>
        <dbReference type="ChEBI" id="CHEBI:83088"/>
    </cofactor>
    <text evidence="9">Binds 2 lipoyl cofactors covalently.</text>
</comment>
<keyword evidence="6 9" id="KW-0012">Acyltransferase</keyword>
<dbReference type="EMBL" id="JBHSDU010000015">
    <property type="protein sequence ID" value="MFC4314945.1"/>
    <property type="molecule type" value="Genomic_DNA"/>
</dbReference>
<evidence type="ECO:0000256" key="6">
    <source>
        <dbReference type="ARBA" id="ARBA00023315"/>
    </source>
</evidence>
<evidence type="ECO:0000259" key="12">
    <source>
        <dbReference type="PROSITE" id="PS51826"/>
    </source>
</evidence>
<reference evidence="14" key="1">
    <citation type="journal article" date="2019" name="Int. J. Syst. Evol. Microbiol.">
        <title>The Global Catalogue of Microorganisms (GCM) 10K type strain sequencing project: providing services to taxonomists for standard genome sequencing and annotation.</title>
        <authorList>
            <consortium name="The Broad Institute Genomics Platform"/>
            <consortium name="The Broad Institute Genome Sequencing Center for Infectious Disease"/>
            <person name="Wu L."/>
            <person name="Ma J."/>
        </authorList>
    </citation>
    <scope>NUCLEOTIDE SEQUENCE [LARGE SCALE GENOMIC DNA]</scope>
    <source>
        <strain evidence="14">CGMCC 1.10759</strain>
    </source>
</reference>
<dbReference type="PROSITE" id="PS50968">
    <property type="entry name" value="BIOTINYL_LIPOYL"/>
    <property type="match status" value="2"/>
</dbReference>
<dbReference type="RefSeq" id="WP_380606535.1">
    <property type="nucleotide sequence ID" value="NZ_JBHSDU010000015.1"/>
</dbReference>
<dbReference type="InterPro" id="IPR006256">
    <property type="entry name" value="AcTrfase_Pyrv_DH_cplx"/>
</dbReference>
<evidence type="ECO:0000256" key="1">
    <source>
        <dbReference type="ARBA" id="ARBA00007317"/>
    </source>
</evidence>
<comment type="caution">
    <text evidence="13">The sequence shown here is derived from an EMBL/GenBank/DDBJ whole genome shotgun (WGS) entry which is preliminary data.</text>
</comment>
<keyword evidence="3 9" id="KW-0808">Transferase</keyword>
<comment type="subunit">
    <text evidence="2 9">Forms a 24-polypeptide structural core with octahedral symmetry.</text>
</comment>
<evidence type="ECO:0000256" key="2">
    <source>
        <dbReference type="ARBA" id="ARBA00011484"/>
    </source>
</evidence>
<keyword evidence="14" id="KW-1185">Reference proteome</keyword>
<feature type="compositionally biased region" description="Low complexity" evidence="10">
    <location>
        <begin position="85"/>
        <end position="97"/>
    </location>
</feature>
<evidence type="ECO:0000259" key="11">
    <source>
        <dbReference type="PROSITE" id="PS50968"/>
    </source>
</evidence>
<dbReference type="Gene3D" id="2.40.50.100">
    <property type="match status" value="2"/>
</dbReference>
<accession>A0ABV8T5Z8</accession>
<dbReference type="InterPro" id="IPR004167">
    <property type="entry name" value="PSBD"/>
</dbReference>
<name>A0ABV8T5Z8_9GAMM</name>
<dbReference type="PANTHER" id="PTHR43178:SF2">
    <property type="entry name" value="DIHYDROLIPOYLLYSINE-RESIDUE ACETYLTRANSFERASE COMPONENT OF PYRUVATE DEHYDROGENASE COMPLEX"/>
    <property type="match status" value="1"/>
</dbReference>
<dbReference type="InterPro" id="IPR011053">
    <property type="entry name" value="Single_hybrid_motif"/>
</dbReference>
<proteinExistence type="inferred from homology"/>
<dbReference type="InterPro" id="IPR023213">
    <property type="entry name" value="CAT-like_dom_sf"/>
</dbReference>
<gene>
    <name evidence="13" type="primary">aceF</name>
    <name evidence="13" type="ORF">ACFPN2_38135</name>
</gene>
<evidence type="ECO:0000256" key="9">
    <source>
        <dbReference type="RuleBase" id="RU361137"/>
    </source>
</evidence>
<dbReference type="PROSITE" id="PS00189">
    <property type="entry name" value="LIPOYL"/>
    <property type="match status" value="2"/>
</dbReference>
<feature type="domain" description="Lipoyl-binding" evidence="11">
    <location>
        <begin position="2"/>
        <end position="76"/>
    </location>
</feature>
<dbReference type="Gene3D" id="4.10.320.10">
    <property type="entry name" value="E3-binding domain"/>
    <property type="match status" value="1"/>
</dbReference>
<dbReference type="InterPro" id="IPR000089">
    <property type="entry name" value="Biotin_lipoyl"/>
</dbReference>
<evidence type="ECO:0000313" key="14">
    <source>
        <dbReference type="Proteomes" id="UP001595904"/>
    </source>
</evidence>
<dbReference type="PANTHER" id="PTHR43178">
    <property type="entry name" value="DIHYDROLIPOAMIDE ACETYLTRANSFERASE COMPONENT OF PYRUVATE DEHYDROGENASE COMPLEX"/>
    <property type="match status" value="1"/>
</dbReference>
<feature type="region of interest" description="Disordered" evidence="10">
    <location>
        <begin position="85"/>
        <end position="147"/>
    </location>
</feature>
<feature type="compositionally biased region" description="Pro residues" evidence="10">
    <location>
        <begin position="251"/>
        <end position="260"/>
    </location>
</feature>
<dbReference type="PROSITE" id="PS51826">
    <property type="entry name" value="PSBD"/>
    <property type="match status" value="1"/>
</dbReference>
<organism evidence="13 14">
    <name type="scientific">Steroidobacter flavus</name>
    <dbReference type="NCBI Taxonomy" id="1842136"/>
    <lineage>
        <taxon>Bacteria</taxon>
        <taxon>Pseudomonadati</taxon>
        <taxon>Pseudomonadota</taxon>
        <taxon>Gammaproteobacteria</taxon>
        <taxon>Steroidobacterales</taxon>
        <taxon>Steroidobacteraceae</taxon>
        <taxon>Steroidobacter</taxon>
    </lineage>
</organism>
<dbReference type="GO" id="GO:0004742">
    <property type="term" value="F:dihydrolipoyllysine-residue acetyltransferase activity"/>
    <property type="evidence" value="ECO:0007669"/>
    <property type="project" value="UniProtKB-EC"/>
</dbReference>
<feature type="region of interest" description="Disordered" evidence="10">
    <location>
        <begin position="231"/>
        <end position="266"/>
    </location>
</feature>
<comment type="similarity">
    <text evidence="1 9">Belongs to the 2-oxoacid dehydrogenase family.</text>
</comment>
<dbReference type="Gene3D" id="3.30.559.10">
    <property type="entry name" value="Chloramphenicol acetyltransferase-like domain"/>
    <property type="match status" value="1"/>
</dbReference>
<dbReference type="NCBIfam" id="TIGR01348">
    <property type="entry name" value="PDHac_trf_long"/>
    <property type="match status" value="1"/>
</dbReference>
<comment type="catalytic activity">
    <reaction evidence="8 9">
        <text>N(6)-[(R)-dihydrolipoyl]-L-lysyl-[protein] + acetyl-CoA = N(6)-[(R)-S(8)-acetyldihydrolipoyl]-L-lysyl-[protein] + CoA</text>
        <dbReference type="Rhea" id="RHEA:17017"/>
        <dbReference type="Rhea" id="RHEA-COMP:10475"/>
        <dbReference type="Rhea" id="RHEA-COMP:10478"/>
        <dbReference type="ChEBI" id="CHEBI:57287"/>
        <dbReference type="ChEBI" id="CHEBI:57288"/>
        <dbReference type="ChEBI" id="CHEBI:83100"/>
        <dbReference type="ChEBI" id="CHEBI:83111"/>
        <dbReference type="EC" id="2.3.1.12"/>
    </reaction>
</comment>
<sequence length="582" mass="59637">MATDIKVPDLGDFKDVEVIDVLVKPGDAVEVDTPLISIETEKATMDVPSPAAGVIQSLALKKGDLVSKGSLIGQIEAKGGAAPAAAPAGAKKTSGAAEEPVSTPTISKEQSEKNAGAPAKAAAPSAEAPSKPASGGGAAAGGGEVRVPDLGDFKDVEVIDVLVKPGDRIEVDTPLLTLETEKATMDVPSTAAGVVKSLSLKKGDRVSKGALIGLLEGGAAPAAAKAAPEAPKAAPAKAAEPAAAPAKKEPAPAPAAPSPAPAATKVSPQFDEAGFAKAYASPSVRKFARELGADLSRMKGTGPKGRITPEDVKAFVKQALTSGAGAGAGAPAGGGALPKIPDVDFSKFGEIEVKPLSRIQKISGPHLQASWLNIPHVWQMDEADITELEETRKKLKGEAEKQGIKLTPLAFVLRACVKALKEFPTVNSSLESSGKNLILKKFINLGFAADTPGGLVVPVIKDADKKDIYEIARDLADLSAKARDGKLKITEMQGATFTVSSLGGIGGVGFTPIINAPEVAILGVAKSSFKPVYKDGQFVPRLMLPFTLAYDHRVVDGAAGVRFTTFLAEKLADVRGLIEAVP</sequence>
<evidence type="ECO:0000256" key="5">
    <source>
        <dbReference type="ARBA" id="ARBA00022823"/>
    </source>
</evidence>
<feature type="compositionally biased region" description="Low complexity" evidence="10">
    <location>
        <begin position="231"/>
        <end position="245"/>
    </location>
</feature>
<dbReference type="InterPro" id="IPR001078">
    <property type="entry name" value="2-oxoacid_DH_actylTfrase"/>
</dbReference>
<dbReference type="Proteomes" id="UP001595904">
    <property type="component" value="Unassembled WGS sequence"/>
</dbReference>
<dbReference type="InterPro" id="IPR036625">
    <property type="entry name" value="E3-bd_dom_sf"/>
</dbReference>
<dbReference type="SUPFAM" id="SSF47005">
    <property type="entry name" value="Peripheral subunit-binding domain of 2-oxo acid dehydrogenase complex"/>
    <property type="match status" value="1"/>
</dbReference>
<dbReference type="CDD" id="cd06849">
    <property type="entry name" value="lipoyl_domain"/>
    <property type="match status" value="2"/>
</dbReference>
<dbReference type="Pfam" id="PF00198">
    <property type="entry name" value="2-oxoacid_dh"/>
    <property type="match status" value="1"/>
</dbReference>
<dbReference type="InterPro" id="IPR003016">
    <property type="entry name" value="2-oxoA_DH_lipoyl-BS"/>
</dbReference>
<protein>
    <recommendedName>
        <fullName evidence="9">Acetyltransferase component of pyruvate dehydrogenase complex</fullName>
        <ecNumber evidence="9">2.3.1.12</ecNumber>
    </recommendedName>
</protein>
<dbReference type="SUPFAM" id="SSF51230">
    <property type="entry name" value="Single hybrid motif"/>
    <property type="match status" value="2"/>
</dbReference>
<dbReference type="Pfam" id="PF00364">
    <property type="entry name" value="Biotin_lipoyl"/>
    <property type="match status" value="2"/>
</dbReference>
<feature type="compositionally biased region" description="Gly residues" evidence="10">
    <location>
        <begin position="134"/>
        <end position="144"/>
    </location>
</feature>
<dbReference type="Pfam" id="PF02817">
    <property type="entry name" value="E3_binding"/>
    <property type="match status" value="1"/>
</dbReference>